<dbReference type="PRINTS" id="PR00359">
    <property type="entry name" value="BP450"/>
</dbReference>
<gene>
    <name evidence="4" type="ORF">NDM98_20685</name>
</gene>
<evidence type="ECO:0000313" key="5">
    <source>
        <dbReference type="Proteomes" id="UP001203665"/>
    </source>
</evidence>
<dbReference type="Proteomes" id="UP001203665">
    <property type="component" value="Unassembled WGS sequence"/>
</dbReference>
<sequence length="216" mass="24049">MSSTEEVQEKVLGFLSGQSSENPFSLFAQLREMGPVISIPNPMGDSDKNSWMVTKMDVATQVLKNPKLFTVDPSSIEHGSDFRGKIVEDSDASPDTFFTGKSMLFIDGIDHKRLRLLVSKAFTPKYMEGLRPRIQEIADELINQVQSNGEMDLVKDYAYPLPINVISEMLGVPPEDRANLQIWSSAIAKGLGLGKTRSYCSNTFKGVWRIYQGTCC</sequence>
<comment type="similarity">
    <text evidence="1">Belongs to the cytochrome P450 family.</text>
</comment>
<keyword evidence="3" id="KW-0560">Oxidoreductase</keyword>
<evidence type="ECO:0000256" key="1">
    <source>
        <dbReference type="ARBA" id="ARBA00010617"/>
    </source>
</evidence>
<dbReference type="Gene3D" id="1.10.630.10">
    <property type="entry name" value="Cytochrome P450"/>
    <property type="match status" value="1"/>
</dbReference>
<keyword evidence="2" id="KW-0479">Metal-binding</keyword>
<comment type="caution">
    <text evidence="4">The sequence shown here is derived from an EMBL/GenBank/DDBJ whole genome shotgun (WGS) entry which is preliminary data.</text>
</comment>
<keyword evidence="3" id="KW-0503">Monooxygenase</keyword>
<protein>
    <submittedName>
        <fullName evidence="4">Cytochrome P450</fullName>
    </submittedName>
</protein>
<dbReference type="PANTHER" id="PTHR46696">
    <property type="entry name" value="P450, PUTATIVE (EUROFUNG)-RELATED"/>
    <property type="match status" value="1"/>
</dbReference>
<reference evidence="4" key="1">
    <citation type="submission" date="2022-06" db="EMBL/GenBank/DDBJ databases">
        <title>Alkalicoccobacillus porphyridii sp. nov., isolated from a marine red alga, Porphyridium purpureum and reclassification of Shouchella plakortidis and Shouchella gibsonii as Alkalicoccobacillus plakortidis comb. nov. and Alkalicoccobacillus gibsonii comb. nov.</title>
        <authorList>
            <person name="Kim K.H."/>
            <person name="Lee J.K."/>
            <person name="Han D.M."/>
            <person name="Baek J.H."/>
            <person name="Jeon C.O."/>
        </authorList>
    </citation>
    <scope>NUCLEOTIDE SEQUENCE</scope>
    <source>
        <strain evidence="4">DSM 19153</strain>
    </source>
</reference>
<accession>A0ABT0XQI7</accession>
<dbReference type="RefSeq" id="WP_251611434.1">
    <property type="nucleotide sequence ID" value="NZ_JAMQJY010000005.1"/>
</dbReference>
<keyword evidence="2" id="KW-0408">Iron</keyword>
<dbReference type="PANTHER" id="PTHR46696:SF1">
    <property type="entry name" value="CYTOCHROME P450 YJIB-RELATED"/>
    <property type="match status" value="1"/>
</dbReference>
<organism evidence="4 5">
    <name type="scientific">Alkalicoccobacillus plakortidis</name>
    <dbReference type="NCBI Taxonomy" id="444060"/>
    <lineage>
        <taxon>Bacteria</taxon>
        <taxon>Bacillati</taxon>
        <taxon>Bacillota</taxon>
        <taxon>Bacilli</taxon>
        <taxon>Bacillales</taxon>
        <taxon>Bacillaceae</taxon>
        <taxon>Alkalicoccobacillus</taxon>
    </lineage>
</organism>
<keyword evidence="5" id="KW-1185">Reference proteome</keyword>
<dbReference type="InterPro" id="IPR002397">
    <property type="entry name" value="Cyt_P450_B"/>
</dbReference>
<name>A0ABT0XQI7_9BACI</name>
<evidence type="ECO:0000256" key="2">
    <source>
        <dbReference type="ARBA" id="ARBA00022617"/>
    </source>
</evidence>
<dbReference type="SUPFAM" id="SSF48264">
    <property type="entry name" value="Cytochrome P450"/>
    <property type="match status" value="1"/>
</dbReference>
<evidence type="ECO:0000313" key="4">
    <source>
        <dbReference type="EMBL" id="MCM2677623.1"/>
    </source>
</evidence>
<evidence type="ECO:0000256" key="3">
    <source>
        <dbReference type="ARBA" id="ARBA00023033"/>
    </source>
</evidence>
<keyword evidence="2" id="KW-0349">Heme</keyword>
<dbReference type="EMBL" id="JAMQJY010000005">
    <property type="protein sequence ID" value="MCM2677623.1"/>
    <property type="molecule type" value="Genomic_DNA"/>
</dbReference>
<proteinExistence type="inferred from homology"/>
<dbReference type="InterPro" id="IPR036396">
    <property type="entry name" value="Cyt_P450_sf"/>
</dbReference>